<feature type="compositionally biased region" description="Low complexity" evidence="1">
    <location>
        <begin position="549"/>
        <end position="562"/>
    </location>
</feature>
<feature type="compositionally biased region" description="Polar residues" evidence="1">
    <location>
        <begin position="229"/>
        <end position="302"/>
    </location>
</feature>
<organism evidence="3 4">
    <name type="scientific">Pseudallescheria apiosperma</name>
    <name type="common">Scedosporium apiospermum</name>
    <dbReference type="NCBI Taxonomy" id="563466"/>
    <lineage>
        <taxon>Eukaryota</taxon>
        <taxon>Fungi</taxon>
        <taxon>Dikarya</taxon>
        <taxon>Ascomycota</taxon>
        <taxon>Pezizomycotina</taxon>
        <taxon>Sordariomycetes</taxon>
        <taxon>Hypocreomycetidae</taxon>
        <taxon>Microascales</taxon>
        <taxon>Microascaceae</taxon>
        <taxon>Scedosporium</taxon>
    </lineage>
</organism>
<feature type="compositionally biased region" description="Low complexity" evidence="1">
    <location>
        <begin position="90"/>
        <end position="109"/>
    </location>
</feature>
<dbReference type="EMBL" id="JOWA01000022">
    <property type="protein sequence ID" value="KEZ46584.1"/>
    <property type="molecule type" value="Genomic_DNA"/>
</dbReference>
<evidence type="ECO:0000256" key="2">
    <source>
        <dbReference type="SAM" id="SignalP"/>
    </source>
</evidence>
<sequence>MVRLANPLAVLGLSSTLALAGVIPRYGYDYGTIVTTTATITVIEFPGHCASISTFSSHATLTLGIHLPSSRASETESEGAGSSYTPPVLSTKSSGPIQPSSSSEAITTLTTTSEITEVVTVPTLSSKASSGLPPSGHWYSGSTVSTWSPGIESSSPEEPTGPDGLPYEPSTTVPHSTVPEITSAGPIQPSSTESHVVGSETPTYASFSSKSHAGPGLSTGLTRSHHSTRLVSSKNTHTYAPTSPTGATSDSPHQPSSTGGILSSKSTSRVASNPHYASTSVSDSCGEEGTSTQWTSVVGSTRPTEHTSIRGRSTLRTVTGASPVPTSKSSAGPEESTSYGHTNTETCVSTGVESAGPTAPESLGYVTLPSTWGSTLVPTGGESTLTPVPTSETGVSSGPTPSAGTSRKFTRSRRWSTERHPTIPPPHFTQRPSKTTIQGPLPTREYGTDIRHPVPSTEDSHPITQSSVASSYHPTYRPSSHSPNPSSPKVDEPASTIDSSSPEEPTIPPSYTQTNVASASAPTVPAEPAESYPAVSETSTEDLGPIEGTKTAQPTTFATTTTRGYNPGYGYEYRGNWDGNKGRKGHW</sequence>
<feature type="region of interest" description="Disordered" evidence="1">
    <location>
        <begin position="70"/>
        <end position="109"/>
    </location>
</feature>
<reference evidence="3 4" key="1">
    <citation type="journal article" date="2014" name="Genome Announc.">
        <title>Draft genome sequence of the pathogenic fungus Scedosporium apiospermum.</title>
        <authorList>
            <person name="Vandeputte P."/>
            <person name="Ghamrawi S."/>
            <person name="Rechenmann M."/>
            <person name="Iltis A."/>
            <person name="Giraud S."/>
            <person name="Fleury M."/>
            <person name="Thornton C."/>
            <person name="Delhaes L."/>
            <person name="Meyer W."/>
            <person name="Papon N."/>
            <person name="Bouchara J.P."/>
        </authorList>
    </citation>
    <scope>NUCLEOTIDE SEQUENCE [LARGE SCALE GENOMIC DNA]</scope>
    <source>
        <strain evidence="3 4">IHEM 14462</strain>
    </source>
</reference>
<proteinExistence type="predicted"/>
<accession>A0A084GGX2</accession>
<feature type="compositionally biased region" description="Polar residues" evidence="1">
    <location>
        <begin position="310"/>
        <end position="352"/>
    </location>
</feature>
<evidence type="ECO:0000313" key="3">
    <source>
        <dbReference type="EMBL" id="KEZ46584.1"/>
    </source>
</evidence>
<feature type="region of interest" description="Disordered" evidence="1">
    <location>
        <begin position="124"/>
        <end position="587"/>
    </location>
</feature>
<feature type="chain" id="PRO_5001775702" evidence="2">
    <location>
        <begin position="21"/>
        <end position="587"/>
    </location>
</feature>
<dbReference type="Proteomes" id="UP000028545">
    <property type="component" value="Unassembled WGS sequence"/>
</dbReference>
<protein>
    <submittedName>
        <fullName evidence="3">Uncharacterized protein</fullName>
    </submittedName>
</protein>
<feature type="compositionally biased region" description="Polar residues" evidence="1">
    <location>
        <begin position="368"/>
        <end position="407"/>
    </location>
</feature>
<feature type="compositionally biased region" description="Polar residues" evidence="1">
    <location>
        <begin position="188"/>
        <end position="211"/>
    </location>
</feature>
<name>A0A084GGX2_PSEDA</name>
<feature type="compositionally biased region" description="Polar residues" evidence="1">
    <location>
        <begin position="462"/>
        <end position="473"/>
    </location>
</feature>
<keyword evidence="2" id="KW-0732">Signal</keyword>
<dbReference type="VEuPathDB" id="FungiDB:SAPIO_CDS0392"/>
<dbReference type="AlphaFoldDB" id="A0A084GGX2"/>
<dbReference type="OMA" id="SLWPDTS"/>
<feature type="compositionally biased region" description="Low complexity" evidence="1">
    <location>
        <begin position="148"/>
        <end position="164"/>
    </location>
</feature>
<feature type="compositionally biased region" description="Low complexity" evidence="1">
    <location>
        <begin position="478"/>
        <end position="488"/>
    </location>
</feature>
<gene>
    <name evidence="3" type="ORF">SAPIO_CDS0392</name>
</gene>
<evidence type="ECO:0000313" key="4">
    <source>
        <dbReference type="Proteomes" id="UP000028545"/>
    </source>
</evidence>
<dbReference type="GeneID" id="27718544"/>
<keyword evidence="4" id="KW-1185">Reference proteome</keyword>
<dbReference type="KEGG" id="sapo:SAPIO_CDS0392"/>
<dbReference type="HOGENOM" id="CLU_464726_0_0_1"/>
<dbReference type="OrthoDB" id="10683379at2759"/>
<feature type="compositionally biased region" description="Polar residues" evidence="1">
    <location>
        <begin position="511"/>
        <end position="521"/>
    </location>
</feature>
<feature type="signal peptide" evidence="2">
    <location>
        <begin position="1"/>
        <end position="20"/>
    </location>
</feature>
<dbReference type="RefSeq" id="XP_016646383.1">
    <property type="nucleotide sequence ID" value="XM_016783183.1"/>
</dbReference>
<comment type="caution">
    <text evidence="3">The sequence shown here is derived from an EMBL/GenBank/DDBJ whole genome shotgun (WGS) entry which is preliminary data.</text>
</comment>
<evidence type="ECO:0000256" key="1">
    <source>
        <dbReference type="SAM" id="MobiDB-lite"/>
    </source>
</evidence>